<evidence type="ECO:0008006" key="4">
    <source>
        <dbReference type="Google" id="ProtNLM"/>
    </source>
</evidence>
<proteinExistence type="predicted"/>
<dbReference type="Proteomes" id="UP000184139">
    <property type="component" value="Unassembled WGS sequence"/>
</dbReference>
<evidence type="ECO:0000256" key="1">
    <source>
        <dbReference type="SAM" id="Phobius"/>
    </source>
</evidence>
<evidence type="ECO:0000313" key="2">
    <source>
        <dbReference type="EMBL" id="SHI04157.1"/>
    </source>
</evidence>
<protein>
    <recommendedName>
        <fullName evidence="4">Cell division protein FtsL</fullName>
    </recommendedName>
</protein>
<organism evidence="2 3">
    <name type="scientific">Desulfofustis glycolicus DSM 9705</name>
    <dbReference type="NCBI Taxonomy" id="1121409"/>
    <lineage>
        <taxon>Bacteria</taxon>
        <taxon>Pseudomonadati</taxon>
        <taxon>Thermodesulfobacteriota</taxon>
        <taxon>Desulfobulbia</taxon>
        <taxon>Desulfobulbales</taxon>
        <taxon>Desulfocapsaceae</taxon>
        <taxon>Desulfofustis</taxon>
    </lineage>
</organism>
<keyword evidence="1" id="KW-1133">Transmembrane helix</keyword>
<dbReference type="AlphaFoldDB" id="A0A1M5XWF0"/>
<accession>A0A1M5XWF0</accession>
<dbReference type="RefSeq" id="WP_073377891.1">
    <property type="nucleotide sequence ID" value="NZ_FQXS01000024.1"/>
</dbReference>
<keyword evidence="1" id="KW-0472">Membrane</keyword>
<reference evidence="2 3" key="1">
    <citation type="submission" date="2016-11" db="EMBL/GenBank/DDBJ databases">
        <authorList>
            <person name="Jaros S."/>
            <person name="Januszkiewicz K."/>
            <person name="Wedrychowicz H."/>
        </authorList>
    </citation>
    <scope>NUCLEOTIDE SEQUENCE [LARGE SCALE GENOMIC DNA]</scope>
    <source>
        <strain evidence="2 3">DSM 9705</strain>
    </source>
</reference>
<gene>
    <name evidence="2" type="ORF">SAMN02745124_03409</name>
</gene>
<keyword evidence="3" id="KW-1185">Reference proteome</keyword>
<sequence length="121" mass="13393">MNYQNSCTIGRPVFQPGFTQRRGRRRAFELPGGAMLWLAAVKVALVAVGVALIVNLWLGHAVSTVRQDIATIAEHQLVLKDEQMALLAERAGLMSEQQVQREAGSRLALFAPEQDQVLKLR</sequence>
<keyword evidence="1" id="KW-0812">Transmembrane</keyword>
<dbReference type="EMBL" id="FQXS01000024">
    <property type="protein sequence ID" value="SHI04157.1"/>
    <property type="molecule type" value="Genomic_DNA"/>
</dbReference>
<dbReference type="STRING" id="1121409.SAMN02745124_03409"/>
<evidence type="ECO:0000313" key="3">
    <source>
        <dbReference type="Proteomes" id="UP000184139"/>
    </source>
</evidence>
<name>A0A1M5XWF0_9BACT</name>
<feature type="transmembrane region" description="Helical" evidence="1">
    <location>
        <begin position="34"/>
        <end position="58"/>
    </location>
</feature>